<protein>
    <recommendedName>
        <fullName evidence="2">WAP domain-containing protein</fullName>
    </recommendedName>
</protein>
<dbReference type="PROSITE" id="PS51390">
    <property type="entry name" value="WAP"/>
    <property type="match status" value="1"/>
</dbReference>
<evidence type="ECO:0000259" key="2">
    <source>
        <dbReference type="PROSITE" id="PS51390"/>
    </source>
</evidence>
<accession>V4A1X7</accession>
<dbReference type="Pfam" id="PF00095">
    <property type="entry name" value="WAP"/>
    <property type="match status" value="1"/>
</dbReference>
<reference evidence="3 4" key="1">
    <citation type="journal article" date="2013" name="Nature">
        <title>Insights into bilaterian evolution from three spiralian genomes.</title>
        <authorList>
            <person name="Simakov O."/>
            <person name="Marletaz F."/>
            <person name="Cho S.J."/>
            <person name="Edsinger-Gonzales E."/>
            <person name="Havlak P."/>
            <person name="Hellsten U."/>
            <person name="Kuo D.H."/>
            <person name="Larsson T."/>
            <person name="Lv J."/>
            <person name="Arendt D."/>
            <person name="Savage R."/>
            <person name="Osoegawa K."/>
            <person name="de Jong P."/>
            <person name="Grimwood J."/>
            <person name="Chapman J.A."/>
            <person name="Shapiro H."/>
            <person name="Aerts A."/>
            <person name="Otillar R.P."/>
            <person name="Terry A.Y."/>
            <person name="Boore J.L."/>
            <person name="Grigoriev I.V."/>
            <person name="Lindberg D.R."/>
            <person name="Seaver E.C."/>
            <person name="Weisblat D.A."/>
            <person name="Putnam N.H."/>
            <person name="Rokhsar D.S."/>
        </authorList>
    </citation>
    <scope>NUCLEOTIDE SEQUENCE [LARGE SCALE GENOMIC DNA]</scope>
</reference>
<dbReference type="OMA" id="RFICEST"/>
<feature type="signal peptide" evidence="1">
    <location>
        <begin position="1"/>
        <end position="17"/>
    </location>
</feature>
<dbReference type="EMBL" id="KB202619">
    <property type="protein sequence ID" value="ESO88910.1"/>
    <property type="molecule type" value="Genomic_DNA"/>
</dbReference>
<evidence type="ECO:0000313" key="3">
    <source>
        <dbReference type="EMBL" id="ESO88910.1"/>
    </source>
</evidence>
<dbReference type="CTD" id="20247819"/>
<organism evidence="3 4">
    <name type="scientific">Lottia gigantea</name>
    <name type="common">Giant owl limpet</name>
    <dbReference type="NCBI Taxonomy" id="225164"/>
    <lineage>
        <taxon>Eukaryota</taxon>
        <taxon>Metazoa</taxon>
        <taxon>Spiralia</taxon>
        <taxon>Lophotrochozoa</taxon>
        <taxon>Mollusca</taxon>
        <taxon>Gastropoda</taxon>
        <taxon>Patellogastropoda</taxon>
        <taxon>Lottioidea</taxon>
        <taxon>Lottiidae</taxon>
        <taxon>Lottia</taxon>
    </lineage>
</organism>
<keyword evidence="1" id="KW-0732">Signal</keyword>
<feature type="domain" description="WAP" evidence="2">
    <location>
        <begin position="142"/>
        <end position="187"/>
    </location>
</feature>
<evidence type="ECO:0000313" key="4">
    <source>
        <dbReference type="Proteomes" id="UP000030746"/>
    </source>
</evidence>
<dbReference type="OrthoDB" id="328123at2759"/>
<dbReference type="GO" id="GO:0005576">
    <property type="term" value="C:extracellular region"/>
    <property type="evidence" value="ECO:0007669"/>
    <property type="project" value="InterPro"/>
</dbReference>
<dbReference type="InterPro" id="IPR036645">
    <property type="entry name" value="Elafin-like_sf"/>
</dbReference>
<dbReference type="SUPFAM" id="SSF57256">
    <property type="entry name" value="Elafin-like"/>
    <property type="match status" value="1"/>
</dbReference>
<sequence length="193" mass="21683">MKTILLLLALNLIVISAQRLDTSVRRRCSPNRNNCPRGYVCRRSQIFCFRAPCPQARPTCQRRTCQDLRCPPSSVCRDRGSQPARCVRSIGQIGNSCPRGFVQFGSRRCFSSRQCGTSQRFFCTNGIGFAGGVCCSRRRNQSGQKPGRCPRVNRITSCDVQCFSDNQCRGRRKCCQLGCRRACVEPRGLVIAF</sequence>
<name>V4A1X7_LOTGI</name>
<dbReference type="HOGENOM" id="CLU_1410292_0_0_1"/>
<dbReference type="PRINTS" id="PR00003">
    <property type="entry name" value="4DISULPHCORE"/>
</dbReference>
<gene>
    <name evidence="3" type="ORF">LOTGIDRAFT_228881</name>
</gene>
<dbReference type="KEGG" id="lgi:LOTGIDRAFT_228881"/>
<dbReference type="Gene3D" id="4.10.75.10">
    <property type="entry name" value="Elafin-like"/>
    <property type="match status" value="1"/>
</dbReference>
<dbReference type="AlphaFoldDB" id="V4A1X7"/>
<evidence type="ECO:0000256" key="1">
    <source>
        <dbReference type="SAM" id="SignalP"/>
    </source>
</evidence>
<dbReference type="RefSeq" id="XP_009059962.1">
    <property type="nucleotide sequence ID" value="XM_009061714.1"/>
</dbReference>
<proteinExistence type="predicted"/>
<dbReference type="InterPro" id="IPR008197">
    <property type="entry name" value="WAP_dom"/>
</dbReference>
<dbReference type="Proteomes" id="UP000030746">
    <property type="component" value="Unassembled WGS sequence"/>
</dbReference>
<keyword evidence="4" id="KW-1185">Reference proteome</keyword>
<feature type="chain" id="PRO_5004716790" description="WAP domain-containing protein" evidence="1">
    <location>
        <begin position="18"/>
        <end position="193"/>
    </location>
</feature>
<dbReference type="SMART" id="SM00217">
    <property type="entry name" value="WAP"/>
    <property type="match status" value="1"/>
</dbReference>
<dbReference type="GeneID" id="20247819"/>
<dbReference type="GO" id="GO:0030414">
    <property type="term" value="F:peptidase inhibitor activity"/>
    <property type="evidence" value="ECO:0007669"/>
    <property type="project" value="InterPro"/>
</dbReference>